<dbReference type="PANTHER" id="PTHR43434:SF1">
    <property type="entry name" value="PHOSPHOGLYCOLATE PHOSPHATASE"/>
    <property type="match status" value="1"/>
</dbReference>
<dbReference type="InterPro" id="IPR036412">
    <property type="entry name" value="HAD-like_sf"/>
</dbReference>
<evidence type="ECO:0000313" key="1">
    <source>
        <dbReference type="EMBL" id="GHD16131.1"/>
    </source>
</evidence>
<proteinExistence type="predicted"/>
<evidence type="ECO:0000313" key="2">
    <source>
        <dbReference type="Proteomes" id="UP000638353"/>
    </source>
</evidence>
<accession>A0A919CEM9</accession>
<dbReference type="Gene3D" id="3.40.50.1000">
    <property type="entry name" value="HAD superfamily/HAD-like"/>
    <property type="match status" value="1"/>
</dbReference>
<dbReference type="EMBL" id="BMVC01000024">
    <property type="protein sequence ID" value="GHD16131.1"/>
    <property type="molecule type" value="Genomic_DNA"/>
</dbReference>
<dbReference type="GO" id="GO:0006281">
    <property type="term" value="P:DNA repair"/>
    <property type="evidence" value="ECO:0007669"/>
    <property type="project" value="TreeGrafter"/>
</dbReference>
<dbReference type="Gene3D" id="1.10.150.240">
    <property type="entry name" value="Putative phosphatase, domain 2"/>
    <property type="match status" value="1"/>
</dbReference>
<reference evidence="1" key="2">
    <citation type="submission" date="2020-09" db="EMBL/GenBank/DDBJ databases">
        <authorList>
            <person name="Sun Q."/>
            <person name="Ohkuma M."/>
        </authorList>
    </citation>
    <scope>NUCLEOTIDE SEQUENCE</scope>
    <source>
        <strain evidence="1">JCM 4637</strain>
    </source>
</reference>
<reference evidence="1" key="1">
    <citation type="journal article" date="2014" name="Int. J. Syst. Evol. Microbiol.">
        <title>Complete genome sequence of Corynebacterium casei LMG S-19264T (=DSM 44701T), isolated from a smear-ripened cheese.</title>
        <authorList>
            <consortium name="US DOE Joint Genome Institute (JGI-PGF)"/>
            <person name="Walter F."/>
            <person name="Albersmeier A."/>
            <person name="Kalinowski J."/>
            <person name="Ruckert C."/>
        </authorList>
    </citation>
    <scope>NUCLEOTIDE SEQUENCE</scope>
    <source>
        <strain evidence="1">JCM 4637</strain>
    </source>
</reference>
<dbReference type="AlphaFoldDB" id="A0A919CEM9"/>
<name>A0A919CEM9_9ACTN</name>
<organism evidence="1 2">
    <name type="scientific">Streptomyces finlayi</name>
    <dbReference type="NCBI Taxonomy" id="67296"/>
    <lineage>
        <taxon>Bacteria</taxon>
        <taxon>Bacillati</taxon>
        <taxon>Actinomycetota</taxon>
        <taxon>Actinomycetes</taxon>
        <taxon>Kitasatosporales</taxon>
        <taxon>Streptomycetaceae</taxon>
        <taxon>Streptomyces</taxon>
    </lineage>
</organism>
<comment type="caution">
    <text evidence="1">The sequence shown here is derived from an EMBL/GenBank/DDBJ whole genome shotgun (WGS) entry which is preliminary data.</text>
</comment>
<dbReference type="InterPro" id="IPR023198">
    <property type="entry name" value="PGP-like_dom2"/>
</dbReference>
<dbReference type="GO" id="GO:0008967">
    <property type="term" value="F:phosphoglycolate phosphatase activity"/>
    <property type="evidence" value="ECO:0007669"/>
    <property type="project" value="TreeGrafter"/>
</dbReference>
<dbReference type="InterPro" id="IPR050155">
    <property type="entry name" value="HAD-like_hydrolase_sf"/>
</dbReference>
<dbReference type="InterPro" id="IPR023214">
    <property type="entry name" value="HAD_sf"/>
</dbReference>
<dbReference type="SUPFAM" id="SSF56784">
    <property type="entry name" value="HAD-like"/>
    <property type="match status" value="1"/>
</dbReference>
<dbReference type="Proteomes" id="UP000638353">
    <property type="component" value="Unassembled WGS sequence"/>
</dbReference>
<protein>
    <submittedName>
        <fullName evidence="1">Haloacid dehalogenase</fullName>
    </submittedName>
</protein>
<dbReference type="Pfam" id="PF12710">
    <property type="entry name" value="HAD"/>
    <property type="match status" value="1"/>
</dbReference>
<sequence>MQVVLWDIDHTLIDTNGVGGEIFGECFHRVTGHRMREQAAVDGMTEPVIFRETAALHGLTSTRAMFEEFAACSAEQHRLRAGELRTRGRALPGAAHTLAAVAEVTGVVQTVVTGNIRPVAEIKLGVFGLDTHVRFELGGYGEDDDDRAALVRTAMTRTSQTLKTTVAPEDVLLIGDTPADVAAALANHVHVLAVASGRTNAADLARAGAHTVVEDLTDPLLLDLLTRRTT</sequence>
<gene>
    <name evidence="1" type="ORF">GCM10010334_76880</name>
</gene>
<dbReference type="PANTHER" id="PTHR43434">
    <property type="entry name" value="PHOSPHOGLYCOLATE PHOSPHATASE"/>
    <property type="match status" value="1"/>
</dbReference>